<evidence type="ECO:0000313" key="2">
    <source>
        <dbReference type="Proteomes" id="UP000251314"/>
    </source>
</evidence>
<sequence length="78" mass="8578">MSKWQPTNSKAVKADMITVATKLGTVIAEEMGIVFGVMYDGWTHGTMYLPAVYGLYVVGGQLRRCNGPTLCPLLRLTR</sequence>
<keyword evidence="2" id="KW-1185">Reference proteome</keyword>
<dbReference type="VEuPathDB" id="FungiDB:PC110_g6962"/>
<accession>A0A329SJ79</accession>
<organism evidence="1 2">
    <name type="scientific">Phytophthora cactorum</name>
    <dbReference type="NCBI Taxonomy" id="29920"/>
    <lineage>
        <taxon>Eukaryota</taxon>
        <taxon>Sar</taxon>
        <taxon>Stramenopiles</taxon>
        <taxon>Oomycota</taxon>
        <taxon>Peronosporomycetes</taxon>
        <taxon>Peronosporales</taxon>
        <taxon>Peronosporaceae</taxon>
        <taxon>Phytophthora</taxon>
    </lineage>
</organism>
<dbReference type="AlphaFoldDB" id="A0A329SJ79"/>
<dbReference type="EMBL" id="MJFZ01000129">
    <property type="protein sequence ID" value="RAW36775.1"/>
    <property type="molecule type" value="Genomic_DNA"/>
</dbReference>
<evidence type="ECO:0000313" key="1">
    <source>
        <dbReference type="EMBL" id="RAW36775.1"/>
    </source>
</evidence>
<reference evidence="1 2" key="1">
    <citation type="submission" date="2018-01" db="EMBL/GenBank/DDBJ databases">
        <title>Draft genome of the strawberry crown rot pathogen Phytophthora cactorum.</title>
        <authorList>
            <person name="Armitage A.D."/>
            <person name="Lysoe E."/>
            <person name="Nellist C.F."/>
            <person name="Harrison R.J."/>
            <person name="Brurberg M.B."/>
        </authorList>
    </citation>
    <scope>NUCLEOTIDE SEQUENCE [LARGE SCALE GENOMIC DNA]</scope>
    <source>
        <strain evidence="1 2">10300</strain>
    </source>
</reference>
<proteinExistence type="predicted"/>
<protein>
    <submittedName>
        <fullName evidence="1">Uncharacterized protein</fullName>
    </submittedName>
</protein>
<gene>
    <name evidence="1" type="ORF">PC110_g6962</name>
</gene>
<comment type="caution">
    <text evidence="1">The sequence shown here is derived from an EMBL/GenBank/DDBJ whole genome shotgun (WGS) entry which is preliminary data.</text>
</comment>
<name>A0A329SJ79_9STRA</name>
<dbReference type="Proteomes" id="UP000251314">
    <property type="component" value="Unassembled WGS sequence"/>
</dbReference>
<dbReference type="OrthoDB" id="110870at2759"/>